<keyword evidence="12" id="KW-0479">Metal-binding</keyword>
<dbReference type="UniPathway" id="UPA00048">
    <property type="reaction ID" value="UER00071"/>
</dbReference>
<dbReference type="InterPro" id="IPR004430">
    <property type="entry name" value="3-IsopropMal_deHydase_lsu"/>
</dbReference>
<dbReference type="Proteomes" id="UP000501534">
    <property type="component" value="Chromosome"/>
</dbReference>
<dbReference type="EMBL" id="CP053069">
    <property type="protein sequence ID" value="QJR10866.1"/>
    <property type="molecule type" value="Genomic_DNA"/>
</dbReference>
<dbReference type="InterPro" id="IPR015931">
    <property type="entry name" value="Acnase/IPM_dHydase_lsu_aba_1/3"/>
</dbReference>
<evidence type="ECO:0000256" key="3">
    <source>
        <dbReference type="ARBA" id="ARBA00002695"/>
    </source>
</evidence>
<evidence type="ECO:0000256" key="2">
    <source>
        <dbReference type="ARBA" id="ARBA00001966"/>
    </source>
</evidence>
<keyword evidence="11" id="KW-0028">Amino-acid biosynthesis</keyword>
<keyword evidence="15 19" id="KW-0456">Lyase</keyword>
<evidence type="ECO:0000256" key="11">
    <source>
        <dbReference type="ARBA" id="ARBA00022605"/>
    </source>
</evidence>
<dbReference type="PRINTS" id="PR00415">
    <property type="entry name" value="ACONITASE"/>
</dbReference>
<dbReference type="InterPro" id="IPR033941">
    <property type="entry name" value="IPMI_cat"/>
</dbReference>
<dbReference type="PROSITE" id="PS00450">
    <property type="entry name" value="ACONITASE_1"/>
    <property type="match status" value="1"/>
</dbReference>
<evidence type="ECO:0000256" key="12">
    <source>
        <dbReference type="ARBA" id="ARBA00022723"/>
    </source>
</evidence>
<dbReference type="FunFam" id="3.30.499.10:FF:000007">
    <property type="entry name" value="3-isopropylmalate dehydratase large subunit"/>
    <property type="match status" value="1"/>
</dbReference>
<evidence type="ECO:0000313" key="20">
    <source>
        <dbReference type="Proteomes" id="UP000501534"/>
    </source>
</evidence>
<evidence type="ECO:0000259" key="18">
    <source>
        <dbReference type="Pfam" id="PF00330"/>
    </source>
</evidence>
<dbReference type="NCBIfam" id="NF004016">
    <property type="entry name" value="PRK05478.1"/>
    <property type="match status" value="1"/>
</dbReference>
<comment type="function">
    <text evidence="3">Catalyzes the isomerization between 2-isopropylmalate and 3-isopropylmalate, via the formation of 2-isopropylmaleate.</text>
</comment>
<dbReference type="CDD" id="cd01583">
    <property type="entry name" value="IPMI"/>
    <property type="match status" value="1"/>
</dbReference>
<dbReference type="KEGG" id="uru:DSM104443_01936"/>
<feature type="region of interest" description="Disordered" evidence="17">
    <location>
        <begin position="1"/>
        <end position="21"/>
    </location>
</feature>
<evidence type="ECO:0000256" key="13">
    <source>
        <dbReference type="ARBA" id="ARBA00023004"/>
    </source>
</evidence>
<keyword evidence="13" id="KW-0408">Iron</keyword>
<dbReference type="InterPro" id="IPR036008">
    <property type="entry name" value="Aconitase_4Fe-4S_dom"/>
</dbReference>
<name>A0A6M4GUQ9_9PROT</name>
<evidence type="ECO:0000256" key="9">
    <source>
        <dbReference type="ARBA" id="ARBA00022430"/>
    </source>
</evidence>
<keyword evidence="20" id="KW-1185">Reference proteome</keyword>
<comment type="catalytic activity">
    <reaction evidence="1">
        <text>(2R,3S)-3-isopropylmalate = (2S)-2-isopropylmalate</text>
        <dbReference type="Rhea" id="RHEA:32287"/>
        <dbReference type="ChEBI" id="CHEBI:1178"/>
        <dbReference type="ChEBI" id="CHEBI:35121"/>
        <dbReference type="EC" id="4.2.1.33"/>
    </reaction>
</comment>
<comment type="subunit">
    <text evidence="6">Heterodimer of LeuC and LeuD.</text>
</comment>
<keyword evidence="14" id="KW-0411">Iron-sulfur</keyword>
<dbReference type="Gene3D" id="3.30.499.10">
    <property type="entry name" value="Aconitase, domain 3"/>
    <property type="match status" value="2"/>
</dbReference>
<keyword evidence="16" id="KW-0100">Branched-chain amino acid biosynthesis</keyword>
<dbReference type="EC" id="4.2.1.33" evidence="7"/>
<dbReference type="InterPro" id="IPR001030">
    <property type="entry name" value="Acoase/IPM_deHydtase_lsu_aba"/>
</dbReference>
<dbReference type="GO" id="GO:0046872">
    <property type="term" value="F:metal ion binding"/>
    <property type="evidence" value="ECO:0007669"/>
    <property type="project" value="UniProtKB-KW"/>
</dbReference>
<dbReference type="InterPro" id="IPR050067">
    <property type="entry name" value="IPM_dehydratase_rel_enz"/>
</dbReference>
<dbReference type="GO" id="GO:0009098">
    <property type="term" value="P:L-leucine biosynthetic process"/>
    <property type="evidence" value="ECO:0007669"/>
    <property type="project" value="UniProtKB-UniPathway"/>
</dbReference>
<accession>A0A6M4GUQ9</accession>
<keyword evidence="10" id="KW-0004">4Fe-4S</keyword>
<dbReference type="NCBIfam" id="TIGR00170">
    <property type="entry name" value="leuC"/>
    <property type="match status" value="1"/>
</dbReference>
<dbReference type="NCBIfam" id="NF009116">
    <property type="entry name" value="PRK12466.1"/>
    <property type="match status" value="1"/>
</dbReference>
<organism evidence="19 20">
    <name type="scientific">Usitatibacter rugosus</name>
    <dbReference type="NCBI Taxonomy" id="2732067"/>
    <lineage>
        <taxon>Bacteria</taxon>
        <taxon>Pseudomonadati</taxon>
        <taxon>Pseudomonadota</taxon>
        <taxon>Betaproteobacteria</taxon>
        <taxon>Nitrosomonadales</taxon>
        <taxon>Usitatibacteraceae</taxon>
        <taxon>Usitatibacter</taxon>
    </lineage>
</organism>
<evidence type="ECO:0000256" key="6">
    <source>
        <dbReference type="ARBA" id="ARBA00011271"/>
    </source>
</evidence>
<dbReference type="SUPFAM" id="SSF53732">
    <property type="entry name" value="Aconitase iron-sulfur domain"/>
    <property type="match status" value="1"/>
</dbReference>
<evidence type="ECO:0000256" key="4">
    <source>
        <dbReference type="ARBA" id="ARBA00004729"/>
    </source>
</evidence>
<evidence type="ECO:0000256" key="10">
    <source>
        <dbReference type="ARBA" id="ARBA00022485"/>
    </source>
</evidence>
<dbReference type="AlphaFoldDB" id="A0A6M4GUQ9"/>
<evidence type="ECO:0000256" key="7">
    <source>
        <dbReference type="ARBA" id="ARBA00011998"/>
    </source>
</evidence>
<proteinExistence type="inferred from homology"/>
<evidence type="ECO:0000256" key="5">
    <source>
        <dbReference type="ARBA" id="ARBA00007185"/>
    </source>
</evidence>
<evidence type="ECO:0000313" key="19">
    <source>
        <dbReference type="EMBL" id="QJR10866.1"/>
    </source>
</evidence>
<comment type="cofactor">
    <cofactor evidence="2">
        <name>[4Fe-4S] cluster</name>
        <dbReference type="ChEBI" id="CHEBI:49883"/>
    </cofactor>
</comment>
<dbReference type="PROSITE" id="PS01244">
    <property type="entry name" value="ACONITASE_2"/>
    <property type="match status" value="1"/>
</dbReference>
<feature type="domain" description="Aconitase/3-isopropylmalate dehydratase large subunit alpha/beta/alpha" evidence="18">
    <location>
        <begin position="2"/>
        <end position="416"/>
    </location>
</feature>
<dbReference type="GO" id="GO:0003861">
    <property type="term" value="F:3-isopropylmalate dehydratase activity"/>
    <property type="evidence" value="ECO:0007669"/>
    <property type="project" value="UniProtKB-EC"/>
</dbReference>
<evidence type="ECO:0000256" key="17">
    <source>
        <dbReference type="SAM" id="MobiDB-lite"/>
    </source>
</evidence>
<evidence type="ECO:0000256" key="14">
    <source>
        <dbReference type="ARBA" id="ARBA00023014"/>
    </source>
</evidence>
<evidence type="ECO:0000256" key="8">
    <source>
        <dbReference type="ARBA" id="ARBA00014371"/>
    </source>
</evidence>
<dbReference type="Pfam" id="PF00330">
    <property type="entry name" value="Aconitase"/>
    <property type="match status" value="1"/>
</dbReference>
<reference evidence="19 20" key="1">
    <citation type="submission" date="2020-04" db="EMBL/GenBank/DDBJ databases">
        <title>Usitatibacter rugosus gen. nov., sp. nov. and Usitatibacter palustris sp. nov., novel members of Usitatibacteraceae fam. nov. within the order Nitrosomonadales isolated from soil.</title>
        <authorList>
            <person name="Huber K.J."/>
            <person name="Neumann-Schaal M."/>
            <person name="Geppert A."/>
            <person name="Luckner M."/>
            <person name="Wanner G."/>
            <person name="Overmann J."/>
        </authorList>
    </citation>
    <scope>NUCLEOTIDE SEQUENCE [LARGE SCALE GENOMIC DNA]</scope>
    <source>
        <strain evidence="19 20">0125_3</strain>
    </source>
</reference>
<keyword evidence="9" id="KW-0432">Leucine biosynthesis</keyword>
<sequence>MLRQRGLVPRAPERSFATPDHYVPTDSRDLATMADPEKRAMAEALQSDARSAGITLFPLGDVRQGIVHVVAPEQGLSRPGMLIVCGDSHTSTHGALGALAFGIGATEVAHVLATQSIWQRRPRTLRVNVEGTLPPAVSAKDIILAVIARIGAAGAVGHVIEYAGSAIRSLSMEGRLTVCNMSIEAGARAGLIAPDDTTFSYLAGRPHVPRGAEWDKAMAGWRSLATDPDAAFDRDVTLDAGSLAPMVTWGTSPEDALPITGRVPDPASAGDTARRDAMRRALDYMGLTPGTALTDVAVDRVFIGSCTNGRIEDLRAAAAVVSGRKVDPRVKAWVVPGSGLVKREAEAAGLDRIFLEAGFEWRHPGCSMCLGTNGDQVAPGQRCASTSNRNFVGRQGPGARTHLMSPAMAAAAALRGHLSDVRELLR</sequence>
<dbReference type="InterPro" id="IPR018136">
    <property type="entry name" value="Aconitase_4Fe-4S_BS"/>
</dbReference>
<dbReference type="PANTHER" id="PTHR43822">
    <property type="entry name" value="HOMOACONITASE, MITOCHONDRIAL-RELATED"/>
    <property type="match status" value="1"/>
</dbReference>
<evidence type="ECO:0000256" key="15">
    <source>
        <dbReference type="ARBA" id="ARBA00023239"/>
    </source>
</evidence>
<evidence type="ECO:0000256" key="1">
    <source>
        <dbReference type="ARBA" id="ARBA00000491"/>
    </source>
</evidence>
<dbReference type="GO" id="GO:0051539">
    <property type="term" value="F:4 iron, 4 sulfur cluster binding"/>
    <property type="evidence" value="ECO:0007669"/>
    <property type="project" value="UniProtKB-KW"/>
</dbReference>
<gene>
    <name evidence="19" type="primary">leuC_1</name>
    <name evidence="19" type="ORF">DSM104443_01936</name>
</gene>
<protein>
    <recommendedName>
        <fullName evidence="8">3-isopropylmalate dehydratase</fullName>
        <ecNumber evidence="7">4.2.1.33</ecNumber>
    </recommendedName>
</protein>
<comment type="similarity">
    <text evidence="5">Belongs to the aconitase/IPM isomerase family.</text>
</comment>
<evidence type="ECO:0000256" key="16">
    <source>
        <dbReference type="ARBA" id="ARBA00023304"/>
    </source>
</evidence>
<comment type="pathway">
    <text evidence="4">Amino-acid biosynthesis; L-leucine biosynthesis; L-leucine from 3-methyl-2-oxobutanoate: step 2/4.</text>
</comment>
<dbReference type="PANTHER" id="PTHR43822:SF9">
    <property type="entry name" value="3-ISOPROPYLMALATE DEHYDRATASE"/>
    <property type="match status" value="1"/>
</dbReference>